<protein>
    <recommendedName>
        <fullName evidence="3">Glycosyltransferase</fullName>
    </recommendedName>
</protein>
<evidence type="ECO:0000313" key="2">
    <source>
        <dbReference type="Proteomes" id="UP000054558"/>
    </source>
</evidence>
<dbReference type="Pfam" id="PF13692">
    <property type="entry name" value="Glyco_trans_1_4"/>
    <property type="match status" value="1"/>
</dbReference>
<dbReference type="PROSITE" id="PS51257">
    <property type="entry name" value="PROKAR_LIPOPROTEIN"/>
    <property type="match status" value="1"/>
</dbReference>
<gene>
    <name evidence="1" type="ORF">KFL_006290060</name>
</gene>
<dbReference type="CDD" id="cd03801">
    <property type="entry name" value="GT4_PimA-like"/>
    <property type="match status" value="1"/>
</dbReference>
<accession>A0A1Y1IMH0</accession>
<dbReference type="Gene3D" id="3.40.50.2000">
    <property type="entry name" value="Glycogen Phosphorylase B"/>
    <property type="match status" value="1"/>
</dbReference>
<dbReference type="EMBL" id="DF237578">
    <property type="protein sequence ID" value="GAQ90341.1"/>
    <property type="molecule type" value="Genomic_DNA"/>
</dbReference>
<organism evidence="1 2">
    <name type="scientific">Klebsormidium nitens</name>
    <name type="common">Green alga</name>
    <name type="synonym">Ulothrix nitens</name>
    <dbReference type="NCBI Taxonomy" id="105231"/>
    <lineage>
        <taxon>Eukaryota</taxon>
        <taxon>Viridiplantae</taxon>
        <taxon>Streptophyta</taxon>
        <taxon>Klebsormidiophyceae</taxon>
        <taxon>Klebsormidiales</taxon>
        <taxon>Klebsormidiaceae</taxon>
        <taxon>Klebsormidium</taxon>
    </lineage>
</organism>
<dbReference type="Proteomes" id="UP000054558">
    <property type="component" value="Unassembled WGS sequence"/>
</dbReference>
<dbReference type="STRING" id="105231.A0A1Y1IMH0"/>
<sequence>MAPLMRRSRRSAWPLSTLVLSACIALFLLCQVLLAYQFLWRSANSVTNPDSNQKLSLGFISLGDSVPALSIIISVIGASEREYSKGFDALRAVFNKAKGFLEGVEVVIVHAGVVTAPRLTNFGDGKPNWSVQYVLLPREPSHPAAWNLAIRHYARGAFLTKLDFAGFVRGEVTQITLQMLEKKVQLLQSLPLAQVAFAKFGKGGGSAIKSSDFFSFDETKKPIAGLSLELDRSPVWRQSLHEAVGYFDTGLASAAEWAFWLKALQHGLQAVRLTDDPLGLMTAAEPSESEELAVVSKYLFGGLVNLTAGVTQKAEASTQKADGLRILVIHEHVPFRNEGGEKRLMQVVHSLIGSGHKVWYLYRGWGAKPAHRAKLESLGVQLIPDSHLTDPRSEIRTLQKPAVYFETHDFDAAVMTAWFYKQNETAGSLALSIPEVYSPLMRTYNPRSCVAVLTDDVHWSRNLDSVWCHKDEGPECFRKLKDREQAVYLDADVLFTVSESDSRFLEAWLPPLDPRPQFLPFVGTLNRDNRASNPLSQREIITFVGSNHPINEAGLRWFFDEVFPVLQNLLRPLPDVYLIGEGWKDSPLSNPLGVWAPGLLKSDSELDKYLQRTRVFISPMVKGTGVATKNVLAMENGIPLVTTTWGKRGLLVRENEPPFLIADHPADFAGHIIRLFSDDHLWHEMSDAGLWHVRHVLNPGLQGAVLEGQLRECVARKRG</sequence>
<evidence type="ECO:0000313" key="1">
    <source>
        <dbReference type="EMBL" id="GAQ90341.1"/>
    </source>
</evidence>
<evidence type="ECO:0008006" key="3">
    <source>
        <dbReference type="Google" id="ProtNLM"/>
    </source>
</evidence>
<proteinExistence type="predicted"/>
<dbReference type="OrthoDB" id="568021at2759"/>
<name>A0A1Y1IMH0_KLENI</name>
<reference evidence="1 2" key="1">
    <citation type="journal article" date="2014" name="Nat. Commun.">
        <title>Klebsormidium flaccidum genome reveals primary factors for plant terrestrial adaptation.</title>
        <authorList>
            <person name="Hori K."/>
            <person name="Maruyama F."/>
            <person name="Fujisawa T."/>
            <person name="Togashi T."/>
            <person name="Yamamoto N."/>
            <person name="Seo M."/>
            <person name="Sato S."/>
            <person name="Yamada T."/>
            <person name="Mori H."/>
            <person name="Tajima N."/>
            <person name="Moriyama T."/>
            <person name="Ikeuchi M."/>
            <person name="Watanabe M."/>
            <person name="Wada H."/>
            <person name="Kobayashi K."/>
            <person name="Saito M."/>
            <person name="Masuda T."/>
            <person name="Sasaki-Sekimoto Y."/>
            <person name="Mashiguchi K."/>
            <person name="Awai K."/>
            <person name="Shimojima M."/>
            <person name="Masuda S."/>
            <person name="Iwai M."/>
            <person name="Nobusawa T."/>
            <person name="Narise T."/>
            <person name="Kondo S."/>
            <person name="Saito H."/>
            <person name="Sato R."/>
            <person name="Murakawa M."/>
            <person name="Ihara Y."/>
            <person name="Oshima-Yamada Y."/>
            <person name="Ohtaka K."/>
            <person name="Satoh M."/>
            <person name="Sonobe K."/>
            <person name="Ishii M."/>
            <person name="Ohtani R."/>
            <person name="Kanamori-Sato M."/>
            <person name="Honoki R."/>
            <person name="Miyazaki D."/>
            <person name="Mochizuki H."/>
            <person name="Umetsu J."/>
            <person name="Higashi K."/>
            <person name="Shibata D."/>
            <person name="Kamiya Y."/>
            <person name="Sato N."/>
            <person name="Nakamura Y."/>
            <person name="Tabata S."/>
            <person name="Ida S."/>
            <person name="Kurokawa K."/>
            <person name="Ohta H."/>
        </authorList>
    </citation>
    <scope>NUCLEOTIDE SEQUENCE [LARGE SCALE GENOMIC DNA]</scope>
    <source>
        <strain evidence="1 2">NIES-2285</strain>
    </source>
</reference>
<dbReference type="SUPFAM" id="SSF53756">
    <property type="entry name" value="UDP-Glycosyltransferase/glycogen phosphorylase"/>
    <property type="match status" value="1"/>
</dbReference>
<keyword evidence="2" id="KW-1185">Reference proteome</keyword>
<dbReference type="AlphaFoldDB" id="A0A1Y1IMH0"/>